<sequence length="138" mass="15296">MEEREEKWKPGEEKWKEVSLCTSGLGNIRDLELKGSNNLKLRVEDTTTAYGLGRVNSQTTRATAARRSQVRLPAGGLTAWSLHVLPVHMWVLSSNGLATCPGCTPPPAHRLLEIGTSFPKIHYGRSDLENGKIQFQSK</sequence>
<reference evidence="1 2" key="1">
    <citation type="submission" date="2021-06" db="EMBL/GenBank/DDBJ databases">
        <authorList>
            <person name="Palmer J.M."/>
        </authorList>
    </citation>
    <scope>NUCLEOTIDE SEQUENCE [LARGE SCALE GENOMIC DNA]</scope>
    <source>
        <strain evidence="2">if_2019</strain>
        <tissue evidence="1">Muscle</tissue>
    </source>
</reference>
<name>A0ABV0V480_9TELE</name>
<comment type="caution">
    <text evidence="1">The sequence shown here is derived from an EMBL/GenBank/DDBJ whole genome shotgun (WGS) entry which is preliminary data.</text>
</comment>
<evidence type="ECO:0000313" key="2">
    <source>
        <dbReference type="Proteomes" id="UP001482620"/>
    </source>
</evidence>
<evidence type="ECO:0000313" key="1">
    <source>
        <dbReference type="EMBL" id="MEQ2250897.1"/>
    </source>
</evidence>
<dbReference type="EMBL" id="JAHRIQ010093015">
    <property type="protein sequence ID" value="MEQ2250897.1"/>
    <property type="molecule type" value="Genomic_DNA"/>
</dbReference>
<accession>A0ABV0V480</accession>
<protein>
    <submittedName>
        <fullName evidence="1">Uncharacterized protein</fullName>
    </submittedName>
</protein>
<gene>
    <name evidence="1" type="ORF">ILYODFUR_005605</name>
</gene>
<dbReference type="Proteomes" id="UP001482620">
    <property type="component" value="Unassembled WGS sequence"/>
</dbReference>
<proteinExistence type="predicted"/>
<organism evidence="1 2">
    <name type="scientific">Ilyodon furcidens</name>
    <name type="common">goldbreast splitfin</name>
    <dbReference type="NCBI Taxonomy" id="33524"/>
    <lineage>
        <taxon>Eukaryota</taxon>
        <taxon>Metazoa</taxon>
        <taxon>Chordata</taxon>
        <taxon>Craniata</taxon>
        <taxon>Vertebrata</taxon>
        <taxon>Euteleostomi</taxon>
        <taxon>Actinopterygii</taxon>
        <taxon>Neopterygii</taxon>
        <taxon>Teleostei</taxon>
        <taxon>Neoteleostei</taxon>
        <taxon>Acanthomorphata</taxon>
        <taxon>Ovalentaria</taxon>
        <taxon>Atherinomorphae</taxon>
        <taxon>Cyprinodontiformes</taxon>
        <taxon>Goodeidae</taxon>
        <taxon>Ilyodon</taxon>
    </lineage>
</organism>
<keyword evidence="2" id="KW-1185">Reference proteome</keyword>